<dbReference type="Gene3D" id="3.90.79.10">
    <property type="entry name" value="Nucleoside Triphosphate Pyrophosphohydrolase"/>
    <property type="match status" value="1"/>
</dbReference>
<name>A0A939PRS3_9ACTN</name>
<comment type="cofactor">
    <cofactor evidence="1">
        <name>Mn(2+)</name>
        <dbReference type="ChEBI" id="CHEBI:29035"/>
    </cofactor>
</comment>
<dbReference type="GO" id="GO:0046872">
    <property type="term" value="F:metal ion binding"/>
    <property type="evidence" value="ECO:0007669"/>
    <property type="project" value="UniProtKB-KW"/>
</dbReference>
<dbReference type="InterPro" id="IPR015797">
    <property type="entry name" value="NUDIX_hydrolase-like_dom_sf"/>
</dbReference>
<keyword evidence="5 8" id="KW-0378">Hydrolase</keyword>
<evidence type="ECO:0000256" key="1">
    <source>
        <dbReference type="ARBA" id="ARBA00001936"/>
    </source>
</evidence>
<dbReference type="GO" id="GO:0010945">
    <property type="term" value="F:coenzyme A diphosphatase activity"/>
    <property type="evidence" value="ECO:0007669"/>
    <property type="project" value="InterPro"/>
</dbReference>
<dbReference type="InterPro" id="IPR020476">
    <property type="entry name" value="Nudix_hydrolase"/>
</dbReference>
<evidence type="ECO:0000259" key="9">
    <source>
        <dbReference type="PROSITE" id="PS51462"/>
    </source>
</evidence>
<evidence type="ECO:0000313" key="11">
    <source>
        <dbReference type="Proteomes" id="UP000669179"/>
    </source>
</evidence>
<evidence type="ECO:0000256" key="4">
    <source>
        <dbReference type="ARBA" id="ARBA00022723"/>
    </source>
</evidence>
<dbReference type="AlphaFoldDB" id="A0A939PRS3"/>
<dbReference type="Proteomes" id="UP000669179">
    <property type="component" value="Unassembled WGS sequence"/>
</dbReference>
<reference evidence="10" key="1">
    <citation type="submission" date="2021-03" db="EMBL/GenBank/DDBJ databases">
        <authorList>
            <person name="Kanchanasin P."/>
            <person name="Saeng-In P."/>
            <person name="Phongsopitanun W."/>
            <person name="Yuki M."/>
            <person name="Kudo T."/>
            <person name="Ohkuma M."/>
            <person name="Tanasupawat S."/>
        </authorList>
    </citation>
    <scope>NUCLEOTIDE SEQUENCE</scope>
    <source>
        <strain evidence="10">GKU 128</strain>
    </source>
</reference>
<evidence type="ECO:0000256" key="7">
    <source>
        <dbReference type="ARBA" id="ARBA00023211"/>
    </source>
</evidence>
<comment type="cofactor">
    <cofactor evidence="2">
        <name>Mg(2+)</name>
        <dbReference type="ChEBI" id="CHEBI:18420"/>
    </cofactor>
</comment>
<dbReference type="InterPro" id="IPR000086">
    <property type="entry name" value="NUDIX_hydrolase_dom"/>
</dbReference>
<dbReference type="PANTHER" id="PTHR12992:SF11">
    <property type="entry name" value="MITOCHONDRIAL COENZYME A DIPHOSPHATASE NUDT8"/>
    <property type="match status" value="1"/>
</dbReference>
<dbReference type="RefSeq" id="WP_208263286.1">
    <property type="nucleotide sequence ID" value="NZ_JAGEOJ010000031.1"/>
</dbReference>
<evidence type="ECO:0000256" key="6">
    <source>
        <dbReference type="ARBA" id="ARBA00022842"/>
    </source>
</evidence>
<keyword evidence="11" id="KW-1185">Reference proteome</keyword>
<dbReference type="Pfam" id="PF00293">
    <property type="entry name" value="NUDIX"/>
    <property type="match status" value="1"/>
</dbReference>
<organism evidence="10 11">
    <name type="scientific">Actinomadura barringtoniae</name>
    <dbReference type="NCBI Taxonomy" id="1427535"/>
    <lineage>
        <taxon>Bacteria</taxon>
        <taxon>Bacillati</taxon>
        <taxon>Actinomycetota</taxon>
        <taxon>Actinomycetes</taxon>
        <taxon>Streptosporangiales</taxon>
        <taxon>Thermomonosporaceae</taxon>
        <taxon>Actinomadura</taxon>
    </lineage>
</organism>
<dbReference type="InterPro" id="IPR045121">
    <property type="entry name" value="CoAse"/>
</dbReference>
<gene>
    <name evidence="10" type="ORF">J4573_48780</name>
</gene>
<dbReference type="SUPFAM" id="SSF55811">
    <property type="entry name" value="Nudix"/>
    <property type="match status" value="1"/>
</dbReference>
<evidence type="ECO:0000256" key="2">
    <source>
        <dbReference type="ARBA" id="ARBA00001946"/>
    </source>
</evidence>
<dbReference type="CDD" id="cd03426">
    <property type="entry name" value="NUDIX_CoAse_Nudt7"/>
    <property type="match status" value="1"/>
</dbReference>
<evidence type="ECO:0000256" key="3">
    <source>
        <dbReference type="ARBA" id="ARBA00005582"/>
    </source>
</evidence>
<comment type="similarity">
    <text evidence="3 8">Belongs to the Nudix hydrolase family.</text>
</comment>
<comment type="caution">
    <text evidence="10">The sequence shown here is derived from an EMBL/GenBank/DDBJ whole genome shotgun (WGS) entry which is preliminary data.</text>
</comment>
<dbReference type="InterPro" id="IPR020084">
    <property type="entry name" value="NUDIX_hydrolase_CS"/>
</dbReference>
<dbReference type="PANTHER" id="PTHR12992">
    <property type="entry name" value="NUDIX HYDROLASE"/>
    <property type="match status" value="1"/>
</dbReference>
<evidence type="ECO:0000256" key="8">
    <source>
        <dbReference type="RuleBase" id="RU003476"/>
    </source>
</evidence>
<evidence type="ECO:0000256" key="5">
    <source>
        <dbReference type="ARBA" id="ARBA00022801"/>
    </source>
</evidence>
<keyword evidence="4" id="KW-0479">Metal-binding</keyword>
<accession>A0A939PRS3</accession>
<keyword evidence="7" id="KW-0464">Manganese</keyword>
<evidence type="ECO:0000313" key="10">
    <source>
        <dbReference type="EMBL" id="MBO2455058.1"/>
    </source>
</evidence>
<protein>
    <submittedName>
        <fullName evidence="10">CoA pyrophosphatase</fullName>
    </submittedName>
</protein>
<dbReference type="PROSITE" id="PS00893">
    <property type="entry name" value="NUDIX_BOX"/>
    <property type="match status" value="1"/>
</dbReference>
<dbReference type="PRINTS" id="PR00502">
    <property type="entry name" value="NUDIXFAMILY"/>
</dbReference>
<dbReference type="EMBL" id="JAGEOJ010000031">
    <property type="protein sequence ID" value="MBO2455058.1"/>
    <property type="molecule type" value="Genomic_DNA"/>
</dbReference>
<feature type="domain" description="Nudix hydrolase" evidence="9">
    <location>
        <begin position="37"/>
        <end position="171"/>
    </location>
</feature>
<dbReference type="PROSITE" id="PS51462">
    <property type="entry name" value="NUDIX"/>
    <property type="match status" value="1"/>
</dbReference>
<proteinExistence type="inferred from homology"/>
<keyword evidence="6" id="KW-0460">Magnesium</keyword>
<sequence length="211" mass="23031">MDAPLTDHLRKLPDFIETARQRLREFRHTTVPDSPGLRRAGVVICVVKDEGVPSVIVIKRAARGRNAGQWGLPGGRLEEGESPEQAALRELEEELGLVAGPADVLGRLDDFPASSGFAISPIVVALTDPGPLRPNAEVSSAHVVTLGRLAADETPRWVDAPGGGRLLQMHLGPGWRVHAPTGAMLWQFREVVLLGRDERVADFQQPDWTRR</sequence>